<keyword evidence="6" id="KW-0411">Iron-sulfur</keyword>
<organism evidence="8 9">
    <name type="scientific">Novosphingobium marinum</name>
    <dbReference type="NCBI Taxonomy" id="1514948"/>
    <lineage>
        <taxon>Bacteria</taxon>
        <taxon>Pseudomonadati</taxon>
        <taxon>Pseudomonadota</taxon>
        <taxon>Alphaproteobacteria</taxon>
        <taxon>Sphingomonadales</taxon>
        <taxon>Sphingomonadaceae</taxon>
        <taxon>Novosphingobium</taxon>
    </lineage>
</organism>
<dbReference type="SUPFAM" id="SSF55961">
    <property type="entry name" value="Bet v1-like"/>
    <property type="match status" value="1"/>
</dbReference>
<dbReference type="PANTHER" id="PTHR43756">
    <property type="entry name" value="CHOLINE MONOOXYGENASE, CHLOROPLASTIC"/>
    <property type="match status" value="1"/>
</dbReference>
<feature type="domain" description="Rieske" evidence="7">
    <location>
        <begin position="30"/>
        <end position="142"/>
    </location>
</feature>
<dbReference type="AlphaFoldDB" id="A0A7Y9XUG6"/>
<reference evidence="8 9" key="1">
    <citation type="submission" date="2020-07" db="EMBL/GenBank/DDBJ databases">
        <title>Genomic Encyclopedia of Type Strains, Phase IV (KMG-IV): sequencing the most valuable type-strain genomes for metagenomic binning, comparative biology and taxonomic classification.</title>
        <authorList>
            <person name="Goeker M."/>
        </authorList>
    </citation>
    <scope>NUCLEOTIDE SEQUENCE [LARGE SCALE GENOMIC DNA]</scope>
    <source>
        <strain evidence="8 9">DSM 29043</strain>
    </source>
</reference>
<dbReference type="SUPFAM" id="SSF50022">
    <property type="entry name" value="ISP domain"/>
    <property type="match status" value="1"/>
</dbReference>
<dbReference type="PRINTS" id="PR00090">
    <property type="entry name" value="RNGDIOXGNASE"/>
</dbReference>
<dbReference type="RefSeq" id="WP_179406731.1">
    <property type="nucleotide sequence ID" value="NZ_BMGF01000006.1"/>
</dbReference>
<keyword evidence="3" id="KW-0479">Metal-binding</keyword>
<evidence type="ECO:0000313" key="8">
    <source>
        <dbReference type="EMBL" id="NYH94779.1"/>
    </source>
</evidence>
<protein>
    <submittedName>
        <fullName evidence="8">Phenylpropionate dioxygenase-like ring-hydroxylating dioxygenase large terminal subunit</fullName>
    </submittedName>
</protein>
<dbReference type="Gene3D" id="2.102.10.10">
    <property type="entry name" value="Rieske [2Fe-2S] iron-sulphur domain"/>
    <property type="match status" value="1"/>
</dbReference>
<comment type="cofactor">
    <cofactor evidence="1">
        <name>Fe cation</name>
        <dbReference type="ChEBI" id="CHEBI:24875"/>
    </cofactor>
</comment>
<evidence type="ECO:0000259" key="7">
    <source>
        <dbReference type="PROSITE" id="PS51296"/>
    </source>
</evidence>
<dbReference type="InterPro" id="IPR001663">
    <property type="entry name" value="Rng_hydr_dOase-A"/>
</dbReference>
<dbReference type="CDD" id="cd03469">
    <property type="entry name" value="Rieske_RO_Alpha_N"/>
    <property type="match status" value="1"/>
</dbReference>
<evidence type="ECO:0000256" key="5">
    <source>
        <dbReference type="ARBA" id="ARBA00023004"/>
    </source>
</evidence>
<evidence type="ECO:0000256" key="1">
    <source>
        <dbReference type="ARBA" id="ARBA00001962"/>
    </source>
</evidence>
<evidence type="ECO:0000256" key="4">
    <source>
        <dbReference type="ARBA" id="ARBA00023002"/>
    </source>
</evidence>
<evidence type="ECO:0000256" key="3">
    <source>
        <dbReference type="ARBA" id="ARBA00022723"/>
    </source>
</evidence>
<name>A0A7Y9XUG6_9SPHN</name>
<dbReference type="InterPro" id="IPR017941">
    <property type="entry name" value="Rieske_2Fe-2S"/>
</dbReference>
<dbReference type="GO" id="GO:0051537">
    <property type="term" value="F:2 iron, 2 sulfur cluster binding"/>
    <property type="evidence" value="ECO:0007669"/>
    <property type="project" value="UniProtKB-KW"/>
</dbReference>
<keyword evidence="4" id="KW-0560">Oxidoreductase</keyword>
<dbReference type="Proteomes" id="UP000522081">
    <property type="component" value="Unassembled WGS sequence"/>
</dbReference>
<dbReference type="PANTHER" id="PTHR43756:SF5">
    <property type="entry name" value="CHOLINE MONOOXYGENASE, CHLOROPLASTIC"/>
    <property type="match status" value="1"/>
</dbReference>
<dbReference type="InterPro" id="IPR036922">
    <property type="entry name" value="Rieske_2Fe-2S_sf"/>
</dbReference>
<dbReference type="Pfam" id="PF00848">
    <property type="entry name" value="Ring_hydroxyl_A"/>
    <property type="match status" value="1"/>
</dbReference>
<gene>
    <name evidence="8" type="ORF">FHS75_001098</name>
</gene>
<dbReference type="InterPro" id="IPR015879">
    <property type="entry name" value="Ring_hydroxy_dOase_asu_C_dom"/>
</dbReference>
<dbReference type="GO" id="GO:0051213">
    <property type="term" value="F:dioxygenase activity"/>
    <property type="evidence" value="ECO:0007669"/>
    <property type="project" value="UniProtKB-KW"/>
</dbReference>
<dbReference type="Pfam" id="PF00355">
    <property type="entry name" value="Rieske"/>
    <property type="match status" value="1"/>
</dbReference>
<comment type="caution">
    <text evidence="8">The sequence shown here is derived from an EMBL/GenBank/DDBJ whole genome shotgun (WGS) entry which is preliminary data.</text>
</comment>
<evidence type="ECO:0000256" key="6">
    <source>
        <dbReference type="ARBA" id="ARBA00023014"/>
    </source>
</evidence>
<sequence length="447" mass="51107">MHESFTIRPEWYYCADRAREEWDSVWTKCWHMGPREEELPEEGDLFVHTFGHESLLFVRRADGEVDGLFNVCRHRGNRLVLGGDGPTTLAQFRCAFHGWCYDLEGSLASVPYRERFAEEDLAPANTALRRFRVESFAGWLWFTLSEEAPPLAEYLGRMTGHLAPYRMERARIVDYKTFEFRTNWKTVLDAFHESYHFQELHRDVLSWGNEDAPITLDGIHSHMVNEYGAPSRLYPDRETVNPALAALLEASGIDPATFPGKATDVRGAVRDAKRDAGDTVFPYESLSDSQLTDAWHFLVFPSVHFNLFPEFYVAMRYRPHPSGDPERVYYDFIMCAPLQPGEEVPAYRHRIVQGKAQPVGEVLEWGVRTHPVAEQILGEDVDLVEEVQSGQKSAGFDRPILSSDERRIAHFHRNLDRLIAGESLAGLIADNPLEPEAHRDASSREKA</sequence>
<keyword evidence="8" id="KW-0223">Dioxygenase</keyword>
<dbReference type="EMBL" id="JACBZF010000002">
    <property type="protein sequence ID" value="NYH94779.1"/>
    <property type="molecule type" value="Genomic_DNA"/>
</dbReference>
<dbReference type="Gene3D" id="3.90.380.10">
    <property type="entry name" value="Naphthalene 1,2-dioxygenase Alpha Subunit, Chain A, domain 1"/>
    <property type="match status" value="1"/>
</dbReference>
<keyword evidence="9" id="KW-1185">Reference proteome</keyword>
<evidence type="ECO:0000313" key="9">
    <source>
        <dbReference type="Proteomes" id="UP000522081"/>
    </source>
</evidence>
<dbReference type="PROSITE" id="PS51296">
    <property type="entry name" value="RIESKE"/>
    <property type="match status" value="1"/>
</dbReference>
<evidence type="ECO:0000256" key="2">
    <source>
        <dbReference type="ARBA" id="ARBA00022714"/>
    </source>
</evidence>
<dbReference type="GO" id="GO:0005506">
    <property type="term" value="F:iron ion binding"/>
    <property type="evidence" value="ECO:0007669"/>
    <property type="project" value="InterPro"/>
</dbReference>
<accession>A0A7Y9XUG6</accession>
<keyword evidence="5" id="KW-0408">Iron</keyword>
<proteinExistence type="predicted"/>
<keyword evidence="2" id="KW-0001">2Fe-2S</keyword>